<organism evidence="9 10">
    <name type="scientific">Metasolibacillus meyeri</name>
    <dbReference type="NCBI Taxonomy" id="1071052"/>
    <lineage>
        <taxon>Bacteria</taxon>
        <taxon>Bacillati</taxon>
        <taxon>Bacillota</taxon>
        <taxon>Bacilli</taxon>
        <taxon>Bacillales</taxon>
        <taxon>Caryophanaceae</taxon>
        <taxon>Metasolibacillus</taxon>
    </lineage>
</organism>
<dbReference type="AlphaFoldDB" id="A0AAW9NQH6"/>
<dbReference type="GO" id="GO:0000160">
    <property type="term" value="P:phosphorelay signal transduction system"/>
    <property type="evidence" value="ECO:0007669"/>
    <property type="project" value="UniProtKB-KW"/>
</dbReference>
<dbReference type="PROSITE" id="PS50043">
    <property type="entry name" value="HTH_LUXR_2"/>
    <property type="match status" value="1"/>
</dbReference>
<evidence type="ECO:0000256" key="1">
    <source>
        <dbReference type="ARBA" id="ARBA00022553"/>
    </source>
</evidence>
<dbReference type="SUPFAM" id="SSF52172">
    <property type="entry name" value="CheY-like"/>
    <property type="match status" value="1"/>
</dbReference>
<dbReference type="CDD" id="cd06170">
    <property type="entry name" value="LuxR_C_like"/>
    <property type="match status" value="1"/>
</dbReference>
<dbReference type="InterPro" id="IPR039420">
    <property type="entry name" value="WalR-like"/>
</dbReference>
<keyword evidence="4" id="KW-0238">DNA-binding</keyword>
<dbReference type="Gene3D" id="1.10.10.10">
    <property type="entry name" value="Winged helix-like DNA-binding domain superfamily/Winged helix DNA-binding domain"/>
    <property type="match status" value="1"/>
</dbReference>
<evidence type="ECO:0000256" key="3">
    <source>
        <dbReference type="ARBA" id="ARBA00023015"/>
    </source>
</evidence>
<dbReference type="GO" id="GO:0003677">
    <property type="term" value="F:DNA binding"/>
    <property type="evidence" value="ECO:0007669"/>
    <property type="project" value="UniProtKB-KW"/>
</dbReference>
<comment type="caution">
    <text evidence="9">The sequence shown here is derived from an EMBL/GenBank/DDBJ whole genome shotgun (WGS) entry which is preliminary data.</text>
</comment>
<evidence type="ECO:0000259" key="7">
    <source>
        <dbReference type="PROSITE" id="PS50043"/>
    </source>
</evidence>
<dbReference type="InterPro" id="IPR011006">
    <property type="entry name" value="CheY-like_superfamily"/>
</dbReference>
<dbReference type="InterPro" id="IPR058245">
    <property type="entry name" value="NreC/VraR/RcsB-like_REC"/>
</dbReference>
<evidence type="ECO:0000256" key="5">
    <source>
        <dbReference type="ARBA" id="ARBA00023163"/>
    </source>
</evidence>
<keyword evidence="10" id="KW-1185">Reference proteome</keyword>
<evidence type="ECO:0000313" key="10">
    <source>
        <dbReference type="Proteomes" id="UP001344888"/>
    </source>
</evidence>
<dbReference type="PROSITE" id="PS00622">
    <property type="entry name" value="HTH_LUXR_1"/>
    <property type="match status" value="1"/>
</dbReference>
<gene>
    <name evidence="9" type="ORF">P9B03_15635</name>
</gene>
<sequence>MAIHVLLVDDHIVVLEGLKKLLEMDKELQVVDMVSDPSTLADVIAQLQPDIILMDIQMKGYNGLLLTKELLKSNKELVIIMLSGYNDDAYLQGAYNAGARSFVAKDQPPQELIATIKSVYEGSSVFPSFVEGQVDFLLTSKEQEVLQWLATGKSNIEISEALEISKRTVEHHITSLMRKLHVDNRMQIVMKAMEDGLLK</sequence>
<dbReference type="CDD" id="cd17535">
    <property type="entry name" value="REC_NarL-like"/>
    <property type="match status" value="1"/>
</dbReference>
<keyword evidence="3" id="KW-0805">Transcription regulation</keyword>
<dbReference type="SMART" id="SM00448">
    <property type="entry name" value="REC"/>
    <property type="match status" value="1"/>
</dbReference>
<accession>A0AAW9NQH6</accession>
<protein>
    <submittedName>
        <fullName evidence="9">Response regulator transcription factor</fullName>
    </submittedName>
</protein>
<dbReference type="Pfam" id="PF00196">
    <property type="entry name" value="GerE"/>
    <property type="match status" value="1"/>
</dbReference>
<name>A0AAW9NQH6_9BACL</name>
<dbReference type="EMBL" id="JARSFG010000020">
    <property type="protein sequence ID" value="MEC1179932.1"/>
    <property type="molecule type" value="Genomic_DNA"/>
</dbReference>
<feature type="domain" description="HTH luxR-type" evidence="7">
    <location>
        <begin position="131"/>
        <end position="196"/>
    </location>
</feature>
<keyword evidence="2" id="KW-0902">Two-component regulatory system</keyword>
<keyword evidence="1 6" id="KW-0597">Phosphoprotein</keyword>
<evidence type="ECO:0000256" key="2">
    <source>
        <dbReference type="ARBA" id="ARBA00023012"/>
    </source>
</evidence>
<feature type="modified residue" description="4-aspartylphosphate" evidence="6">
    <location>
        <position position="55"/>
    </location>
</feature>
<evidence type="ECO:0000256" key="6">
    <source>
        <dbReference type="PROSITE-ProRule" id="PRU00169"/>
    </source>
</evidence>
<dbReference type="SUPFAM" id="SSF46894">
    <property type="entry name" value="C-terminal effector domain of the bipartite response regulators"/>
    <property type="match status" value="1"/>
</dbReference>
<reference evidence="9 10" key="1">
    <citation type="submission" date="2023-03" db="EMBL/GenBank/DDBJ databases">
        <title>Bacillus Genome Sequencing.</title>
        <authorList>
            <person name="Dunlap C."/>
        </authorList>
    </citation>
    <scope>NUCLEOTIDE SEQUENCE [LARGE SCALE GENOMIC DNA]</scope>
    <source>
        <strain evidence="9 10">B-59205</strain>
    </source>
</reference>
<dbReference type="PRINTS" id="PR00038">
    <property type="entry name" value="HTHLUXR"/>
</dbReference>
<dbReference type="RefSeq" id="WP_326124423.1">
    <property type="nucleotide sequence ID" value="NZ_JARSFG010000020.1"/>
</dbReference>
<keyword evidence="5" id="KW-0804">Transcription</keyword>
<dbReference type="InterPro" id="IPR001789">
    <property type="entry name" value="Sig_transdc_resp-reg_receiver"/>
</dbReference>
<evidence type="ECO:0000313" key="9">
    <source>
        <dbReference type="EMBL" id="MEC1179932.1"/>
    </source>
</evidence>
<dbReference type="PANTHER" id="PTHR43214">
    <property type="entry name" value="TWO-COMPONENT RESPONSE REGULATOR"/>
    <property type="match status" value="1"/>
</dbReference>
<dbReference type="GO" id="GO:0006355">
    <property type="term" value="P:regulation of DNA-templated transcription"/>
    <property type="evidence" value="ECO:0007669"/>
    <property type="project" value="InterPro"/>
</dbReference>
<dbReference type="Gene3D" id="3.40.50.2300">
    <property type="match status" value="1"/>
</dbReference>
<evidence type="ECO:0000259" key="8">
    <source>
        <dbReference type="PROSITE" id="PS50110"/>
    </source>
</evidence>
<dbReference type="InterPro" id="IPR000792">
    <property type="entry name" value="Tscrpt_reg_LuxR_C"/>
</dbReference>
<dbReference type="InterPro" id="IPR016032">
    <property type="entry name" value="Sig_transdc_resp-reg_C-effctor"/>
</dbReference>
<dbReference type="SMART" id="SM00421">
    <property type="entry name" value="HTH_LUXR"/>
    <property type="match status" value="1"/>
</dbReference>
<evidence type="ECO:0000256" key="4">
    <source>
        <dbReference type="ARBA" id="ARBA00023125"/>
    </source>
</evidence>
<dbReference type="InterPro" id="IPR036388">
    <property type="entry name" value="WH-like_DNA-bd_sf"/>
</dbReference>
<dbReference type="Proteomes" id="UP001344888">
    <property type="component" value="Unassembled WGS sequence"/>
</dbReference>
<dbReference type="PROSITE" id="PS50110">
    <property type="entry name" value="RESPONSE_REGULATORY"/>
    <property type="match status" value="1"/>
</dbReference>
<dbReference type="Pfam" id="PF00072">
    <property type="entry name" value="Response_reg"/>
    <property type="match status" value="1"/>
</dbReference>
<feature type="domain" description="Response regulatory" evidence="8">
    <location>
        <begin position="4"/>
        <end position="120"/>
    </location>
</feature>
<proteinExistence type="predicted"/>